<keyword evidence="5" id="KW-1185">Reference proteome</keyword>
<evidence type="ECO:0000313" key="4">
    <source>
        <dbReference type="EMBL" id="RAR83559.1"/>
    </source>
</evidence>
<dbReference type="GO" id="GO:0016853">
    <property type="term" value="F:isomerase activity"/>
    <property type="evidence" value="ECO:0007669"/>
    <property type="project" value="UniProtKB-KW"/>
</dbReference>
<sequence>MTTILTLDRDGPDAHEARPTARTATSASAGETLASSLLLKAMSAGWLTPQDMSMVIPMLAFQHEVAINAVHHLVDNGLATDAIASGILGTLGRQRLQYDKVLRATEAVRLTGESLPGFAKHLEHQSLVLCEQANDSTADDICSALRLIQAHVLAELTRGLDKASAGSQPLGVHAAERFDAHGTWSSSTGPILGLHLDFLEELHAFMRFTRMRGMSDRIQARVSLERKAEPPIAMFPGVGQIMCEECDDMRGIEFTVERYPCTAEVLDPRVVRIPPGKSNNRHKHAHETLFYFIEGDGEILVGEEWVPVKPGDAVFSPRWAMHQTRNTGSTQLTLLAITDYYLTSQVYVGKYDKI</sequence>
<dbReference type="PANTHER" id="PTHR35848:SF6">
    <property type="entry name" value="CUPIN TYPE-2 DOMAIN-CONTAINING PROTEIN"/>
    <property type="match status" value="1"/>
</dbReference>
<keyword evidence="4" id="KW-0413">Isomerase</keyword>
<accession>A0A328ZCI4</accession>
<dbReference type="SUPFAM" id="SSF51182">
    <property type="entry name" value="RmlC-like cupins"/>
    <property type="match status" value="1"/>
</dbReference>
<evidence type="ECO:0000313" key="5">
    <source>
        <dbReference type="Proteomes" id="UP000248856"/>
    </source>
</evidence>
<evidence type="ECO:0000259" key="3">
    <source>
        <dbReference type="Pfam" id="PF07883"/>
    </source>
</evidence>
<protein>
    <submittedName>
        <fullName evidence="4">Mannose-6-phosphate isomerase-like protein (Cupin superfamily)</fullName>
    </submittedName>
</protein>
<dbReference type="EMBL" id="QLTA01000014">
    <property type="protein sequence ID" value="RAR83559.1"/>
    <property type="molecule type" value="Genomic_DNA"/>
</dbReference>
<organism evidence="4 5">
    <name type="scientific">Paracidovorax anthurii</name>
    <dbReference type="NCBI Taxonomy" id="78229"/>
    <lineage>
        <taxon>Bacteria</taxon>
        <taxon>Pseudomonadati</taxon>
        <taxon>Pseudomonadota</taxon>
        <taxon>Betaproteobacteria</taxon>
        <taxon>Burkholderiales</taxon>
        <taxon>Comamonadaceae</taxon>
        <taxon>Paracidovorax</taxon>
    </lineage>
</organism>
<dbReference type="GO" id="GO:0046872">
    <property type="term" value="F:metal ion binding"/>
    <property type="evidence" value="ECO:0007669"/>
    <property type="project" value="UniProtKB-KW"/>
</dbReference>
<evidence type="ECO:0000256" key="2">
    <source>
        <dbReference type="SAM" id="MobiDB-lite"/>
    </source>
</evidence>
<keyword evidence="1" id="KW-0479">Metal-binding</keyword>
<dbReference type="OrthoDB" id="8265259at2"/>
<feature type="region of interest" description="Disordered" evidence="2">
    <location>
        <begin position="1"/>
        <end position="26"/>
    </location>
</feature>
<gene>
    <name evidence="4" type="ORF">AX018_101468</name>
</gene>
<name>A0A328ZCI4_9BURK</name>
<feature type="compositionally biased region" description="Basic and acidic residues" evidence="2">
    <location>
        <begin position="7"/>
        <end position="19"/>
    </location>
</feature>
<dbReference type="InterPro" id="IPR011051">
    <property type="entry name" value="RmlC_Cupin_sf"/>
</dbReference>
<comment type="caution">
    <text evidence="4">The sequence shown here is derived from an EMBL/GenBank/DDBJ whole genome shotgun (WGS) entry which is preliminary data.</text>
</comment>
<feature type="domain" description="Cupin type-2" evidence="3">
    <location>
        <begin position="270"/>
        <end position="337"/>
    </location>
</feature>
<dbReference type="AlphaFoldDB" id="A0A328ZCI4"/>
<dbReference type="InterPro" id="IPR013096">
    <property type="entry name" value="Cupin_2"/>
</dbReference>
<proteinExistence type="predicted"/>
<dbReference type="Pfam" id="PF07883">
    <property type="entry name" value="Cupin_2"/>
    <property type="match status" value="1"/>
</dbReference>
<dbReference type="Proteomes" id="UP000248856">
    <property type="component" value="Unassembled WGS sequence"/>
</dbReference>
<dbReference type="RefSeq" id="WP_111877008.1">
    <property type="nucleotide sequence ID" value="NZ_CBCSGC010000001.1"/>
</dbReference>
<reference evidence="4 5" key="1">
    <citation type="submission" date="2018-06" db="EMBL/GenBank/DDBJ databases">
        <title>Genomic Encyclopedia of Archaeal and Bacterial Type Strains, Phase II (KMG-II): from individual species to whole genera.</title>
        <authorList>
            <person name="Goeker M."/>
        </authorList>
    </citation>
    <scope>NUCLEOTIDE SEQUENCE [LARGE SCALE GENOMIC DNA]</scope>
    <source>
        <strain evidence="4 5">CFPB 3232</strain>
    </source>
</reference>
<dbReference type="InterPro" id="IPR051610">
    <property type="entry name" value="GPI/OXD"/>
</dbReference>
<evidence type="ECO:0000256" key="1">
    <source>
        <dbReference type="ARBA" id="ARBA00022723"/>
    </source>
</evidence>
<dbReference type="PANTHER" id="PTHR35848">
    <property type="entry name" value="OXALATE-BINDING PROTEIN"/>
    <property type="match status" value="1"/>
</dbReference>
<dbReference type="InterPro" id="IPR014710">
    <property type="entry name" value="RmlC-like_jellyroll"/>
</dbReference>
<dbReference type="Gene3D" id="2.60.120.10">
    <property type="entry name" value="Jelly Rolls"/>
    <property type="match status" value="1"/>
</dbReference>